<accession>A0ABT2JF99</accession>
<dbReference type="Proteomes" id="UP001156441">
    <property type="component" value="Unassembled WGS sequence"/>
</dbReference>
<reference evidence="1 2" key="1">
    <citation type="submission" date="2021-02" db="EMBL/GenBank/DDBJ databases">
        <title>Actinophytocola xerophila sp. nov., isolated from soil of cotton cropping field.</title>
        <authorList>
            <person name="Huang R."/>
            <person name="Chen X."/>
            <person name="Ge X."/>
            <person name="Liu W."/>
        </authorList>
    </citation>
    <scope>NUCLEOTIDE SEQUENCE [LARGE SCALE GENOMIC DNA]</scope>
    <source>
        <strain evidence="1 2">S1-96</strain>
    </source>
</reference>
<name>A0ABT2JF99_9PSEU</name>
<dbReference type="EMBL" id="JAFFZE010000017">
    <property type="protein sequence ID" value="MCT2586204.1"/>
    <property type="molecule type" value="Genomic_DNA"/>
</dbReference>
<evidence type="ECO:0000313" key="2">
    <source>
        <dbReference type="Proteomes" id="UP001156441"/>
    </source>
</evidence>
<sequence>MMRPDGRLAGFAFSMRVEHRSMRLPNEKVVNQVRQTLLAGRFVVTSPGTGVHTDLDRQAGDRTGQQTTTVRLLLREVQLALAW</sequence>
<organism evidence="1 2">
    <name type="scientific">Actinophytocola gossypii</name>
    <dbReference type="NCBI Taxonomy" id="2812003"/>
    <lineage>
        <taxon>Bacteria</taxon>
        <taxon>Bacillati</taxon>
        <taxon>Actinomycetota</taxon>
        <taxon>Actinomycetes</taxon>
        <taxon>Pseudonocardiales</taxon>
        <taxon>Pseudonocardiaceae</taxon>
    </lineage>
</organism>
<evidence type="ECO:0000313" key="1">
    <source>
        <dbReference type="EMBL" id="MCT2586204.1"/>
    </source>
</evidence>
<keyword evidence="2" id="KW-1185">Reference proteome</keyword>
<protein>
    <submittedName>
        <fullName evidence="1">Uncharacterized protein</fullName>
    </submittedName>
</protein>
<proteinExistence type="predicted"/>
<dbReference type="RefSeq" id="WP_260193992.1">
    <property type="nucleotide sequence ID" value="NZ_JAFFZE010000017.1"/>
</dbReference>
<gene>
    <name evidence="1" type="ORF">JT362_24090</name>
</gene>
<comment type="caution">
    <text evidence="1">The sequence shown here is derived from an EMBL/GenBank/DDBJ whole genome shotgun (WGS) entry which is preliminary data.</text>
</comment>